<dbReference type="AlphaFoldDB" id="A0A9W9VZU7"/>
<dbReference type="Proteomes" id="UP001147747">
    <property type="component" value="Unassembled WGS sequence"/>
</dbReference>
<gene>
    <name evidence="1" type="ORF">N7509_007874</name>
</gene>
<reference evidence="1" key="1">
    <citation type="submission" date="2022-12" db="EMBL/GenBank/DDBJ databases">
        <authorList>
            <person name="Petersen C."/>
        </authorList>
    </citation>
    <scope>NUCLEOTIDE SEQUENCE</scope>
    <source>
        <strain evidence="1">IBT 29677</strain>
    </source>
</reference>
<keyword evidence="2" id="KW-1185">Reference proteome</keyword>
<organism evidence="1 2">
    <name type="scientific">Penicillium cosmopolitanum</name>
    <dbReference type="NCBI Taxonomy" id="1131564"/>
    <lineage>
        <taxon>Eukaryota</taxon>
        <taxon>Fungi</taxon>
        <taxon>Dikarya</taxon>
        <taxon>Ascomycota</taxon>
        <taxon>Pezizomycotina</taxon>
        <taxon>Eurotiomycetes</taxon>
        <taxon>Eurotiomycetidae</taxon>
        <taxon>Eurotiales</taxon>
        <taxon>Aspergillaceae</taxon>
        <taxon>Penicillium</taxon>
    </lineage>
</organism>
<proteinExistence type="predicted"/>
<protein>
    <submittedName>
        <fullName evidence="1">Mfs general substrate transporter protein</fullName>
    </submittedName>
</protein>
<dbReference type="EMBL" id="JAPZBU010000008">
    <property type="protein sequence ID" value="KAJ5392384.1"/>
    <property type="molecule type" value="Genomic_DNA"/>
</dbReference>
<sequence>MGAFLDRIPIIHYLWRPCNLILNGIVVILFFPDSPISARFLSKEEKIGALKRVRQDQAGTHNKHIKRYHIVETFKDIWA</sequence>
<evidence type="ECO:0000313" key="2">
    <source>
        <dbReference type="Proteomes" id="UP001147747"/>
    </source>
</evidence>
<dbReference type="RefSeq" id="XP_056488062.1">
    <property type="nucleotide sequence ID" value="XM_056632511.1"/>
</dbReference>
<name>A0A9W9VZU7_9EURO</name>
<reference evidence="1" key="2">
    <citation type="journal article" date="2023" name="IMA Fungus">
        <title>Comparative genomic study of the Penicillium genus elucidates a diverse pangenome and 15 lateral gene transfer events.</title>
        <authorList>
            <person name="Petersen C."/>
            <person name="Sorensen T."/>
            <person name="Nielsen M.R."/>
            <person name="Sondergaard T.E."/>
            <person name="Sorensen J.L."/>
            <person name="Fitzpatrick D.A."/>
            <person name="Frisvad J.C."/>
            <person name="Nielsen K.L."/>
        </authorList>
    </citation>
    <scope>NUCLEOTIDE SEQUENCE</scope>
    <source>
        <strain evidence="1">IBT 29677</strain>
    </source>
</reference>
<comment type="caution">
    <text evidence="1">The sequence shown here is derived from an EMBL/GenBank/DDBJ whole genome shotgun (WGS) entry which is preliminary data.</text>
</comment>
<dbReference type="OrthoDB" id="6730379at2759"/>
<evidence type="ECO:0000313" key="1">
    <source>
        <dbReference type="EMBL" id="KAJ5392384.1"/>
    </source>
</evidence>
<dbReference type="GeneID" id="81371491"/>
<accession>A0A9W9VZU7</accession>